<accession>A0AAJ0HWP6</accession>
<comment type="caution">
    <text evidence="2">The sequence shown here is derived from an EMBL/GenBank/DDBJ whole genome shotgun (WGS) entry which is preliminary data.</text>
</comment>
<dbReference type="Proteomes" id="UP001275084">
    <property type="component" value="Unassembled WGS sequence"/>
</dbReference>
<keyword evidence="3" id="KW-1185">Reference proteome</keyword>
<proteinExistence type="predicted"/>
<feature type="compositionally biased region" description="Acidic residues" evidence="1">
    <location>
        <begin position="138"/>
        <end position="151"/>
    </location>
</feature>
<reference evidence="2" key="2">
    <citation type="submission" date="2023-06" db="EMBL/GenBank/DDBJ databases">
        <authorList>
            <consortium name="Lawrence Berkeley National Laboratory"/>
            <person name="Haridas S."/>
            <person name="Hensen N."/>
            <person name="Bonometti L."/>
            <person name="Westerberg I."/>
            <person name="Brannstrom I.O."/>
            <person name="Guillou S."/>
            <person name="Cros-Aarteil S."/>
            <person name="Calhoun S."/>
            <person name="Kuo A."/>
            <person name="Mondo S."/>
            <person name="Pangilinan J."/>
            <person name="Riley R."/>
            <person name="Labutti K."/>
            <person name="Andreopoulos B."/>
            <person name="Lipzen A."/>
            <person name="Chen C."/>
            <person name="Yanf M."/>
            <person name="Daum C."/>
            <person name="Ng V."/>
            <person name="Clum A."/>
            <person name="Steindorff A."/>
            <person name="Ohm R."/>
            <person name="Martin F."/>
            <person name="Silar P."/>
            <person name="Natvig D."/>
            <person name="Lalanne C."/>
            <person name="Gautier V."/>
            <person name="Ament-Velasquez S.L."/>
            <person name="Kruys A."/>
            <person name="Hutchinson M.I."/>
            <person name="Powell A.J."/>
            <person name="Barry K."/>
            <person name="Miller A.N."/>
            <person name="Grigoriev I.V."/>
            <person name="Debuchy R."/>
            <person name="Gladieux P."/>
            <person name="Thoren M.H."/>
            <person name="Johannesson H."/>
        </authorList>
    </citation>
    <scope>NUCLEOTIDE SEQUENCE</scope>
    <source>
        <strain evidence="2">CBS 955.72</strain>
    </source>
</reference>
<feature type="region of interest" description="Disordered" evidence="1">
    <location>
        <begin position="124"/>
        <end position="165"/>
    </location>
</feature>
<evidence type="ECO:0000313" key="3">
    <source>
        <dbReference type="Proteomes" id="UP001275084"/>
    </source>
</evidence>
<sequence length="165" mass="18806">MLENHALYTIRVGSTFANAIRDGTAFCGIPRAQLPPSVVTGLIKAATQPHLACQNCIEHWENEIFWFWDCHAHNDLEHRACALCDIQETTDCWDVTCIFDGERDMPWLRVLPCWALMTPSHRKARATRTRPQGRSSNNDDDDDSSDPDDPTDPFWKLAPQEQGRL</sequence>
<reference evidence="2" key="1">
    <citation type="journal article" date="2023" name="Mol. Phylogenet. Evol.">
        <title>Genome-scale phylogeny and comparative genomics of the fungal order Sordariales.</title>
        <authorList>
            <person name="Hensen N."/>
            <person name="Bonometti L."/>
            <person name="Westerberg I."/>
            <person name="Brannstrom I.O."/>
            <person name="Guillou S."/>
            <person name="Cros-Aarteil S."/>
            <person name="Calhoun S."/>
            <person name="Haridas S."/>
            <person name="Kuo A."/>
            <person name="Mondo S."/>
            <person name="Pangilinan J."/>
            <person name="Riley R."/>
            <person name="LaButti K."/>
            <person name="Andreopoulos B."/>
            <person name="Lipzen A."/>
            <person name="Chen C."/>
            <person name="Yan M."/>
            <person name="Daum C."/>
            <person name="Ng V."/>
            <person name="Clum A."/>
            <person name="Steindorff A."/>
            <person name="Ohm R.A."/>
            <person name="Martin F."/>
            <person name="Silar P."/>
            <person name="Natvig D.O."/>
            <person name="Lalanne C."/>
            <person name="Gautier V."/>
            <person name="Ament-Velasquez S.L."/>
            <person name="Kruys A."/>
            <person name="Hutchinson M.I."/>
            <person name="Powell A.J."/>
            <person name="Barry K."/>
            <person name="Miller A.N."/>
            <person name="Grigoriev I.V."/>
            <person name="Debuchy R."/>
            <person name="Gladieux P."/>
            <person name="Hiltunen Thoren M."/>
            <person name="Johannesson H."/>
        </authorList>
    </citation>
    <scope>NUCLEOTIDE SEQUENCE</scope>
    <source>
        <strain evidence="2">CBS 955.72</strain>
    </source>
</reference>
<dbReference type="AlphaFoldDB" id="A0AAJ0HWP6"/>
<evidence type="ECO:0000313" key="2">
    <source>
        <dbReference type="EMBL" id="KAK3363999.1"/>
    </source>
</evidence>
<evidence type="ECO:0000256" key="1">
    <source>
        <dbReference type="SAM" id="MobiDB-lite"/>
    </source>
</evidence>
<dbReference type="EMBL" id="JAUIQD010000001">
    <property type="protein sequence ID" value="KAK3363999.1"/>
    <property type="molecule type" value="Genomic_DNA"/>
</dbReference>
<gene>
    <name evidence="2" type="ORF">B0T25DRAFT_513853</name>
</gene>
<organism evidence="2 3">
    <name type="scientific">Lasiosphaeria hispida</name>
    <dbReference type="NCBI Taxonomy" id="260671"/>
    <lineage>
        <taxon>Eukaryota</taxon>
        <taxon>Fungi</taxon>
        <taxon>Dikarya</taxon>
        <taxon>Ascomycota</taxon>
        <taxon>Pezizomycotina</taxon>
        <taxon>Sordariomycetes</taxon>
        <taxon>Sordariomycetidae</taxon>
        <taxon>Sordariales</taxon>
        <taxon>Lasiosphaeriaceae</taxon>
        <taxon>Lasiosphaeria</taxon>
    </lineage>
</organism>
<protein>
    <submittedName>
        <fullName evidence="2">Uncharacterized protein</fullName>
    </submittedName>
</protein>
<name>A0AAJ0HWP6_9PEZI</name>